<sequence>FNRYRMMPTFGKGTIRSFKNDVSDMRNFAARNFEDLLQLSMPAFEGLIPDKEQEKIVQNLLFDLLTFHAHAKLRMHTDNTLKSFRLATRALGQSLRQFSNKTCAFYSDTKELPREKAARLRKSANSAKAKKASDKNQSQSTSQSSHIKGKKFSMETYKTHALSHYPDHVEKFGSYDSVSTRDVSSFCILIFTVALY</sequence>
<evidence type="ECO:0000256" key="1">
    <source>
        <dbReference type="SAM" id="MobiDB-lite"/>
    </source>
</evidence>
<dbReference type="OrthoDB" id="3269417at2759"/>
<keyword evidence="3" id="KW-1185">Reference proteome</keyword>
<dbReference type="EMBL" id="ML179583">
    <property type="protein sequence ID" value="THU84722.1"/>
    <property type="molecule type" value="Genomic_DNA"/>
</dbReference>
<gene>
    <name evidence="2" type="ORF">K435DRAFT_687002</name>
</gene>
<protein>
    <submittedName>
        <fullName evidence="2">Uncharacterized protein</fullName>
    </submittedName>
</protein>
<reference evidence="2 3" key="1">
    <citation type="journal article" date="2019" name="Nat. Ecol. Evol.">
        <title>Megaphylogeny resolves global patterns of mushroom evolution.</title>
        <authorList>
            <person name="Varga T."/>
            <person name="Krizsan K."/>
            <person name="Foldi C."/>
            <person name="Dima B."/>
            <person name="Sanchez-Garcia M."/>
            <person name="Sanchez-Ramirez S."/>
            <person name="Szollosi G.J."/>
            <person name="Szarkandi J.G."/>
            <person name="Papp V."/>
            <person name="Albert L."/>
            <person name="Andreopoulos W."/>
            <person name="Angelini C."/>
            <person name="Antonin V."/>
            <person name="Barry K.W."/>
            <person name="Bougher N.L."/>
            <person name="Buchanan P."/>
            <person name="Buyck B."/>
            <person name="Bense V."/>
            <person name="Catcheside P."/>
            <person name="Chovatia M."/>
            <person name="Cooper J."/>
            <person name="Damon W."/>
            <person name="Desjardin D."/>
            <person name="Finy P."/>
            <person name="Geml J."/>
            <person name="Haridas S."/>
            <person name="Hughes K."/>
            <person name="Justo A."/>
            <person name="Karasinski D."/>
            <person name="Kautmanova I."/>
            <person name="Kiss B."/>
            <person name="Kocsube S."/>
            <person name="Kotiranta H."/>
            <person name="LaButti K.M."/>
            <person name="Lechner B.E."/>
            <person name="Liimatainen K."/>
            <person name="Lipzen A."/>
            <person name="Lukacs Z."/>
            <person name="Mihaltcheva S."/>
            <person name="Morgado L.N."/>
            <person name="Niskanen T."/>
            <person name="Noordeloos M.E."/>
            <person name="Ohm R.A."/>
            <person name="Ortiz-Santana B."/>
            <person name="Ovrebo C."/>
            <person name="Racz N."/>
            <person name="Riley R."/>
            <person name="Savchenko A."/>
            <person name="Shiryaev A."/>
            <person name="Soop K."/>
            <person name="Spirin V."/>
            <person name="Szebenyi C."/>
            <person name="Tomsovsky M."/>
            <person name="Tulloss R.E."/>
            <person name="Uehling J."/>
            <person name="Grigoriev I.V."/>
            <person name="Vagvolgyi C."/>
            <person name="Papp T."/>
            <person name="Martin F.M."/>
            <person name="Miettinen O."/>
            <person name="Hibbett D.S."/>
            <person name="Nagy L.G."/>
        </authorList>
    </citation>
    <scope>NUCLEOTIDE SEQUENCE [LARGE SCALE GENOMIC DNA]</scope>
    <source>
        <strain evidence="2 3">CBS 962.96</strain>
    </source>
</reference>
<feature type="non-terminal residue" evidence="2">
    <location>
        <position position="1"/>
    </location>
</feature>
<proteinExistence type="predicted"/>
<evidence type="ECO:0000313" key="2">
    <source>
        <dbReference type="EMBL" id="THU84722.1"/>
    </source>
</evidence>
<dbReference type="AlphaFoldDB" id="A0A4S8L7Q5"/>
<organism evidence="2 3">
    <name type="scientific">Dendrothele bispora (strain CBS 962.96)</name>
    <dbReference type="NCBI Taxonomy" id="1314807"/>
    <lineage>
        <taxon>Eukaryota</taxon>
        <taxon>Fungi</taxon>
        <taxon>Dikarya</taxon>
        <taxon>Basidiomycota</taxon>
        <taxon>Agaricomycotina</taxon>
        <taxon>Agaricomycetes</taxon>
        <taxon>Agaricomycetidae</taxon>
        <taxon>Agaricales</taxon>
        <taxon>Agaricales incertae sedis</taxon>
        <taxon>Dendrothele</taxon>
    </lineage>
</organism>
<evidence type="ECO:0000313" key="3">
    <source>
        <dbReference type="Proteomes" id="UP000297245"/>
    </source>
</evidence>
<name>A0A4S8L7Q5_DENBC</name>
<accession>A0A4S8L7Q5</accession>
<feature type="region of interest" description="Disordered" evidence="1">
    <location>
        <begin position="116"/>
        <end position="149"/>
    </location>
</feature>
<dbReference type="Proteomes" id="UP000297245">
    <property type="component" value="Unassembled WGS sequence"/>
</dbReference>